<evidence type="ECO:0000313" key="2">
    <source>
        <dbReference type="EMBL" id="UUX49113.1"/>
    </source>
</evidence>
<gene>
    <name evidence="2" type="primary">mobB</name>
    <name evidence="2" type="ORF">NUH88_17125</name>
</gene>
<reference evidence="2" key="1">
    <citation type="submission" date="2022-08" db="EMBL/GenBank/DDBJ databases">
        <title>Nisaea acidiphila sp. nov., isolated from a marine algal debris and emended description of the genus Nisaea Urios et al. 2008.</title>
        <authorList>
            <person name="Kwon K."/>
        </authorList>
    </citation>
    <scope>NUCLEOTIDE SEQUENCE</scope>
    <source>
        <strain evidence="2">MEBiC11861</strain>
    </source>
</reference>
<protein>
    <submittedName>
        <fullName evidence="2">Molybdopterin-guanine dinucleotide biosynthesis protein B</fullName>
    </submittedName>
</protein>
<dbReference type="CDD" id="cd03116">
    <property type="entry name" value="MobB"/>
    <property type="match status" value="1"/>
</dbReference>
<dbReference type="GO" id="GO:0005525">
    <property type="term" value="F:GTP binding"/>
    <property type="evidence" value="ECO:0007669"/>
    <property type="project" value="InterPro"/>
</dbReference>
<evidence type="ECO:0000313" key="3">
    <source>
        <dbReference type="Proteomes" id="UP001060336"/>
    </source>
</evidence>
<dbReference type="Gene3D" id="3.40.50.300">
    <property type="entry name" value="P-loop containing nucleotide triphosphate hydrolases"/>
    <property type="match status" value="1"/>
</dbReference>
<accession>A0A9J7ARA8</accession>
<dbReference type="GO" id="GO:0006777">
    <property type="term" value="P:Mo-molybdopterin cofactor biosynthetic process"/>
    <property type="evidence" value="ECO:0007669"/>
    <property type="project" value="InterPro"/>
</dbReference>
<dbReference type="InterPro" id="IPR027417">
    <property type="entry name" value="P-loop_NTPase"/>
</dbReference>
<feature type="domain" description="Molybdopterin-guanine dinucleotide biosynthesis protein B (MobB)" evidence="1">
    <location>
        <begin position="3"/>
        <end position="135"/>
    </location>
</feature>
<organism evidence="2 3">
    <name type="scientific">Nisaea acidiphila</name>
    <dbReference type="NCBI Taxonomy" id="1862145"/>
    <lineage>
        <taxon>Bacteria</taxon>
        <taxon>Pseudomonadati</taxon>
        <taxon>Pseudomonadota</taxon>
        <taxon>Alphaproteobacteria</taxon>
        <taxon>Rhodospirillales</taxon>
        <taxon>Thalassobaculaceae</taxon>
        <taxon>Nisaea</taxon>
    </lineage>
</organism>
<dbReference type="InterPro" id="IPR052539">
    <property type="entry name" value="MGD_biosynthesis_adapter"/>
</dbReference>
<name>A0A9J7ARA8_9PROT</name>
<proteinExistence type="predicted"/>
<dbReference type="KEGG" id="naci:NUH88_17125"/>
<keyword evidence="3" id="KW-1185">Reference proteome</keyword>
<dbReference type="NCBIfam" id="TIGR00176">
    <property type="entry name" value="mobB"/>
    <property type="match status" value="1"/>
</dbReference>
<dbReference type="InterPro" id="IPR004435">
    <property type="entry name" value="MobB_dom"/>
</dbReference>
<dbReference type="Proteomes" id="UP001060336">
    <property type="component" value="Chromosome"/>
</dbReference>
<sequence length="168" mass="18224">MKIFGLVGWSGSGKTTLLVKLIPELVSRGVRVSTMKHAHHAFDVDVPGKDSYEHRAAGATEVLVTSANRWALMHENRGSPEPAIEELIPHMSAVDLLIVEGFKDHPHDKMEIFRRETGKALLQPNDPQIRAVASDGPVAEATVPVLDLNDVAALADYILDFTGLSKAA</sequence>
<evidence type="ECO:0000259" key="1">
    <source>
        <dbReference type="Pfam" id="PF03205"/>
    </source>
</evidence>
<dbReference type="SUPFAM" id="SSF52540">
    <property type="entry name" value="P-loop containing nucleoside triphosphate hydrolases"/>
    <property type="match status" value="1"/>
</dbReference>
<dbReference type="EMBL" id="CP102480">
    <property type="protein sequence ID" value="UUX49113.1"/>
    <property type="molecule type" value="Genomic_DNA"/>
</dbReference>
<dbReference type="PANTHER" id="PTHR40072">
    <property type="entry name" value="MOLYBDOPTERIN-GUANINE DINUCLEOTIDE BIOSYNTHESIS ADAPTER PROTEIN-RELATED"/>
    <property type="match status" value="1"/>
</dbReference>
<dbReference type="PANTHER" id="PTHR40072:SF1">
    <property type="entry name" value="MOLYBDOPTERIN-GUANINE DINUCLEOTIDE BIOSYNTHESIS ADAPTER PROTEIN"/>
    <property type="match status" value="1"/>
</dbReference>
<dbReference type="AlphaFoldDB" id="A0A9J7ARA8"/>
<dbReference type="Pfam" id="PF03205">
    <property type="entry name" value="MobB"/>
    <property type="match status" value="1"/>
</dbReference>
<dbReference type="RefSeq" id="WP_257767614.1">
    <property type="nucleotide sequence ID" value="NZ_CP102480.1"/>
</dbReference>